<dbReference type="GO" id="GO:0005737">
    <property type="term" value="C:cytoplasm"/>
    <property type="evidence" value="ECO:0007669"/>
    <property type="project" value="TreeGrafter"/>
</dbReference>
<dbReference type="InterPro" id="IPR021917">
    <property type="entry name" value="Unchr_Zn-peptidase-like"/>
</dbReference>
<dbReference type="PANTHER" id="PTHR21054:SF2">
    <property type="entry name" value="MIP04191P"/>
    <property type="match status" value="1"/>
</dbReference>
<evidence type="ECO:0000313" key="2">
    <source>
        <dbReference type="EMBL" id="SCU86291.1"/>
    </source>
</evidence>
<dbReference type="InterPro" id="IPR001229">
    <property type="entry name" value="Jacalin-like_lectin_dom"/>
</dbReference>
<dbReference type="PANTHER" id="PTHR21054">
    <property type="entry name" value="ZINC METALLOPROTEINASE-RELATED"/>
    <property type="match status" value="1"/>
</dbReference>
<dbReference type="OrthoDB" id="74460at2759"/>
<organism evidence="2 3">
    <name type="scientific">Lachancea meyersii CBS 8951</name>
    <dbReference type="NCBI Taxonomy" id="1266667"/>
    <lineage>
        <taxon>Eukaryota</taxon>
        <taxon>Fungi</taxon>
        <taxon>Dikarya</taxon>
        <taxon>Ascomycota</taxon>
        <taxon>Saccharomycotina</taxon>
        <taxon>Saccharomycetes</taxon>
        <taxon>Saccharomycetales</taxon>
        <taxon>Saccharomycetaceae</taxon>
        <taxon>Lachancea</taxon>
    </lineage>
</organism>
<keyword evidence="3" id="KW-1185">Reference proteome</keyword>
<evidence type="ECO:0000259" key="1">
    <source>
        <dbReference type="PROSITE" id="PS51752"/>
    </source>
</evidence>
<reference evidence="3" key="1">
    <citation type="submission" date="2016-03" db="EMBL/GenBank/DDBJ databases">
        <authorList>
            <person name="Devillers Hugo."/>
        </authorList>
    </citation>
    <scope>NUCLEOTIDE SEQUENCE [LARGE SCALE GENOMIC DNA]</scope>
</reference>
<proteinExistence type="predicted"/>
<protein>
    <submittedName>
        <fullName evidence="2">LAME_0D05402g1_1</fullName>
    </submittedName>
</protein>
<dbReference type="Pfam" id="PF12044">
    <property type="entry name" value="Metallopep"/>
    <property type="match status" value="1"/>
</dbReference>
<dbReference type="InterPro" id="IPR053002">
    <property type="entry name" value="Metalloproteinase_M10B"/>
</dbReference>
<evidence type="ECO:0000313" key="3">
    <source>
        <dbReference type="Proteomes" id="UP000191144"/>
    </source>
</evidence>
<dbReference type="Proteomes" id="UP000191144">
    <property type="component" value="Chromosome D"/>
</dbReference>
<dbReference type="InterPro" id="IPR036404">
    <property type="entry name" value="Jacalin-like_lectin_dom_sf"/>
</dbReference>
<feature type="domain" description="Jacalin-type lectin" evidence="1">
    <location>
        <begin position="521"/>
        <end position="688"/>
    </location>
</feature>
<gene>
    <name evidence="2" type="ORF">LAME_0D05402G</name>
</gene>
<dbReference type="Pfam" id="PF01419">
    <property type="entry name" value="Jacalin"/>
    <property type="match status" value="1"/>
</dbReference>
<sequence length="689" mass="76230">MGELVLYNAVDGSEKFSACNIIHGKVSRPGTTILEVHNPELPTLRFPVNECVFKCVVMLNPGENRLTFISDQGERKSIALRYTPLLQNPPVHMCLLVAKDSPLTFDSPRSQQVKEGGNNLELACRKLRVGTRLMQAFTSEQMLRNGFGPRTFGAVEEFARDTTFKQSRMRNRVKIHILRSDKTLKELRDPNLAQQNPNASDAGGLFGIAMDALRKYGGPFDPPHGCPAQAAVMFLDTHWDPKLKLITAHAALGGGDDRIKLAIFGSHGLYSWPTCIEDVIPYFTDETRCSQSEVANDSGECGSHWECFTLTVGAFMHEIGHLLGSPHQENGVMLRDYVRLNRSFLTKEAFSTRTNSHGAKPPIYPLEECTWNRIDLLKFLHHPSFTIPQDYNDSSMMRPSCIGGHTIPAPSVYVLPNNCCLLKSQTGIFCIQIICGDLARAFIEYLPLSLGGVGPQKEILLSLDDLRSRIPPEYVAQYRNTFKLKVCALNSPEADWEMFPQFLQASQISMAQYGFPAHVMGMKSTLYGSAQRGQDVGIVPFDGRQVSGVRVYHGAAVDGVRFYLHRQRANEKQPPLPPRSYMGKLATTVKSVYTQNTTGPSVLFGHETGSYSDIFFDDDEQLLGFDIRSGCWLDGIGVITNKGRASKIFGNANGGSGHQIIVPGGQKLLGVFGRVGQWVDAFGVIYGTI</sequence>
<dbReference type="AlphaFoldDB" id="A0A1G4J949"/>
<dbReference type="PROSITE" id="PS51752">
    <property type="entry name" value="JACALIN_LECTIN"/>
    <property type="match status" value="1"/>
</dbReference>
<dbReference type="EMBL" id="LT598482">
    <property type="protein sequence ID" value="SCU86291.1"/>
    <property type="molecule type" value="Genomic_DNA"/>
</dbReference>
<dbReference type="Gene3D" id="2.100.10.30">
    <property type="entry name" value="Jacalin-like lectin domain"/>
    <property type="match status" value="1"/>
</dbReference>
<dbReference type="SUPFAM" id="SSF51101">
    <property type="entry name" value="Mannose-binding lectins"/>
    <property type="match status" value="1"/>
</dbReference>
<name>A0A1G4J949_9SACH</name>
<accession>A0A1G4J949</accession>